<dbReference type="HOGENOM" id="CLU_2720014_0_0_10"/>
<evidence type="ECO:0000313" key="2">
    <source>
        <dbReference type="EMBL" id="CBH23527.1"/>
    </source>
</evidence>
<gene>
    <name evidence="2" type="ordered locus">SRM_00606</name>
</gene>
<organism evidence="2 3">
    <name type="scientific">Salinibacter ruber (strain M8)</name>
    <dbReference type="NCBI Taxonomy" id="761659"/>
    <lineage>
        <taxon>Bacteria</taxon>
        <taxon>Pseudomonadati</taxon>
        <taxon>Rhodothermota</taxon>
        <taxon>Rhodothermia</taxon>
        <taxon>Rhodothermales</taxon>
        <taxon>Salinibacteraceae</taxon>
        <taxon>Salinibacter</taxon>
    </lineage>
</organism>
<dbReference type="KEGG" id="srm:SRM_00606"/>
<dbReference type="AlphaFoldDB" id="D5H672"/>
<feature type="region of interest" description="Disordered" evidence="1">
    <location>
        <begin position="17"/>
        <end position="72"/>
    </location>
</feature>
<reference evidence="2 3" key="1">
    <citation type="journal article" date="2010" name="ISME J.">
        <title>Fine-scale evolution: genomic, phenotypic and ecological differentiation in two coexisting Salinibacter ruber strains.</title>
        <authorList>
            <person name="Pena A."/>
            <person name="Teeling H."/>
            <person name="Huerta-Cepas J."/>
            <person name="Santos F."/>
            <person name="Yarza P."/>
            <person name="Brito-Echeverria J."/>
            <person name="Lucio M."/>
            <person name="Schmitt-Kopplin P."/>
            <person name="Meseguer I."/>
            <person name="Schenowitz C."/>
            <person name="Dossat C."/>
            <person name="Barbe V."/>
            <person name="Dopazo J."/>
            <person name="Rossello-Mora R."/>
            <person name="Schuler M."/>
            <person name="Glockner F.O."/>
            <person name="Amann R."/>
            <person name="Gabaldon T."/>
            <person name="Anton J."/>
        </authorList>
    </citation>
    <scope>NUCLEOTIDE SEQUENCE [LARGE SCALE GENOMIC DNA]</scope>
    <source>
        <strain evidence="2 3">M8</strain>
    </source>
</reference>
<protein>
    <submittedName>
        <fullName evidence="2">Uncharacterized protein</fullName>
    </submittedName>
</protein>
<proteinExistence type="predicted"/>
<evidence type="ECO:0000313" key="3">
    <source>
        <dbReference type="Proteomes" id="UP000000933"/>
    </source>
</evidence>
<reference evidence="3" key="2">
    <citation type="submission" date="2010-04" db="EMBL/GenBank/DDBJ databases">
        <title>Genome sequence of Salinibacter ruber M8.</title>
        <authorList>
            <consortium name="Genoscope"/>
        </authorList>
    </citation>
    <scope>NUCLEOTIDE SEQUENCE [LARGE SCALE GENOMIC DNA]</scope>
    <source>
        <strain evidence="3">M8</strain>
    </source>
</reference>
<name>D5H672_SALRM</name>
<evidence type="ECO:0000256" key="1">
    <source>
        <dbReference type="SAM" id="MobiDB-lite"/>
    </source>
</evidence>
<dbReference type="EMBL" id="FP565814">
    <property type="protein sequence ID" value="CBH23527.1"/>
    <property type="molecule type" value="Genomic_DNA"/>
</dbReference>
<accession>D5H672</accession>
<dbReference type="Proteomes" id="UP000000933">
    <property type="component" value="Chromosome"/>
</dbReference>
<sequence length="72" mass="7702">MGKGVSCIRRRLVVNEGGAVRGRAEHRSRRNARNDPQAPTKGDAYDLRGTVTETGGEAPARSVGNSKIGRRA</sequence>